<keyword evidence="1" id="KW-1133">Transmembrane helix</keyword>
<keyword evidence="1" id="KW-0812">Transmembrane</keyword>
<proteinExistence type="predicted"/>
<gene>
    <name evidence="2" type="ORF">C8R26_102179</name>
</gene>
<feature type="transmembrane region" description="Helical" evidence="1">
    <location>
        <begin position="131"/>
        <end position="152"/>
    </location>
</feature>
<dbReference type="Proteomes" id="UP000244128">
    <property type="component" value="Unassembled WGS sequence"/>
</dbReference>
<sequence>MDKNFAGQNLNGRSFRGQDLRGADFSDCELKSCDFTDAKFCRATLGINGQYKFTQWSNASGFLLVSGLFAWFLNVMFAYVIHEIYKSFIGIDVFVEENDTLLLIGSLYAASICISVLAMQRYWDWRIVTEYLSIISGGLALMVWVSVAVAVAGGTIAETLREGFFALAGTLVATLAAAAGTVSGVVLGEQYRYW</sequence>
<dbReference type="SUPFAM" id="SSF141571">
    <property type="entry name" value="Pentapeptide repeat-like"/>
    <property type="match status" value="1"/>
</dbReference>
<dbReference type="RefSeq" id="WP_107802179.1">
    <property type="nucleotide sequence ID" value="NZ_QAOI01000002.1"/>
</dbReference>
<comment type="caution">
    <text evidence="2">The sequence shown here is derived from an EMBL/GenBank/DDBJ whole genome shotgun (WGS) entry which is preliminary data.</text>
</comment>
<name>A0A2T5I455_9PROT</name>
<organism evidence="2 3">
    <name type="scientific">Nitrosomonas oligotropha</name>
    <dbReference type="NCBI Taxonomy" id="42354"/>
    <lineage>
        <taxon>Bacteria</taxon>
        <taxon>Pseudomonadati</taxon>
        <taxon>Pseudomonadota</taxon>
        <taxon>Betaproteobacteria</taxon>
        <taxon>Nitrosomonadales</taxon>
        <taxon>Nitrosomonadaceae</taxon>
        <taxon>Nitrosomonas</taxon>
    </lineage>
</organism>
<dbReference type="Gene3D" id="2.160.20.80">
    <property type="entry name" value="E3 ubiquitin-protein ligase SopA"/>
    <property type="match status" value="1"/>
</dbReference>
<dbReference type="EMBL" id="QAOI01000002">
    <property type="protein sequence ID" value="PTQ78610.1"/>
    <property type="molecule type" value="Genomic_DNA"/>
</dbReference>
<feature type="transmembrane region" description="Helical" evidence="1">
    <location>
        <begin position="61"/>
        <end position="81"/>
    </location>
</feature>
<dbReference type="AlphaFoldDB" id="A0A2T5I455"/>
<feature type="transmembrane region" description="Helical" evidence="1">
    <location>
        <begin position="164"/>
        <end position="188"/>
    </location>
</feature>
<keyword evidence="1" id="KW-0472">Membrane</keyword>
<evidence type="ECO:0000313" key="2">
    <source>
        <dbReference type="EMBL" id="PTQ78610.1"/>
    </source>
</evidence>
<feature type="transmembrane region" description="Helical" evidence="1">
    <location>
        <begin position="101"/>
        <end position="119"/>
    </location>
</feature>
<dbReference type="InterPro" id="IPR001646">
    <property type="entry name" value="5peptide_repeat"/>
</dbReference>
<reference evidence="2 3" key="1">
    <citation type="submission" date="2018-04" db="EMBL/GenBank/DDBJ databases">
        <title>Active sludge and wastewater microbial communities from Klosterneuburg, Austria.</title>
        <authorList>
            <person name="Wagner M."/>
        </authorList>
    </citation>
    <scope>NUCLEOTIDE SEQUENCE [LARGE SCALE GENOMIC DNA]</scope>
    <source>
        <strain evidence="2 3">Nm49</strain>
    </source>
</reference>
<dbReference type="Pfam" id="PF00805">
    <property type="entry name" value="Pentapeptide"/>
    <property type="match status" value="1"/>
</dbReference>
<evidence type="ECO:0000313" key="3">
    <source>
        <dbReference type="Proteomes" id="UP000244128"/>
    </source>
</evidence>
<accession>A0A2T5I455</accession>
<evidence type="ECO:0000256" key="1">
    <source>
        <dbReference type="SAM" id="Phobius"/>
    </source>
</evidence>
<protein>
    <submittedName>
        <fullName evidence="2">Pentapeptide repeat protein</fullName>
    </submittedName>
</protein>